<evidence type="ECO:0000256" key="7">
    <source>
        <dbReference type="ARBA" id="ARBA00022989"/>
    </source>
</evidence>
<comment type="subcellular location">
    <subcellularLocation>
        <location evidence="1">Cell membrane</location>
        <topology evidence="1">Multi-pass membrane protein</topology>
    </subcellularLocation>
</comment>
<feature type="transmembrane region" description="Helical" evidence="14">
    <location>
        <begin position="403"/>
        <end position="422"/>
    </location>
</feature>
<dbReference type="PANTHER" id="PTHR48086">
    <property type="entry name" value="SODIUM/PROLINE SYMPORTER-RELATED"/>
    <property type="match status" value="1"/>
</dbReference>
<evidence type="ECO:0000256" key="10">
    <source>
        <dbReference type="ARBA" id="ARBA00023136"/>
    </source>
</evidence>
<feature type="transmembrane region" description="Helical" evidence="14">
    <location>
        <begin position="6"/>
        <end position="22"/>
    </location>
</feature>
<comment type="caution">
    <text evidence="15">The sequence shown here is derived from an EMBL/GenBank/DDBJ whole genome shotgun (WGS) entry which is preliminary data.</text>
</comment>
<evidence type="ECO:0000256" key="14">
    <source>
        <dbReference type="SAM" id="Phobius"/>
    </source>
</evidence>
<dbReference type="AlphaFoldDB" id="A0A498CNW9"/>
<evidence type="ECO:0000256" key="4">
    <source>
        <dbReference type="ARBA" id="ARBA00022475"/>
    </source>
</evidence>
<organism evidence="15 16">
    <name type="scientific">Anaerotruncus massiliensis</name>
    <name type="common">ex Liu et al. 2021</name>
    <dbReference type="NCBI Taxonomy" id="2321404"/>
    <lineage>
        <taxon>Bacteria</taxon>
        <taxon>Bacillati</taxon>
        <taxon>Bacillota</taxon>
        <taxon>Clostridia</taxon>
        <taxon>Eubacteriales</taxon>
        <taxon>Oscillospiraceae</taxon>
        <taxon>Anaerotruncus</taxon>
    </lineage>
</organism>
<dbReference type="GO" id="GO:0015824">
    <property type="term" value="P:proline transport"/>
    <property type="evidence" value="ECO:0007669"/>
    <property type="project" value="TreeGrafter"/>
</dbReference>
<dbReference type="GO" id="GO:0015193">
    <property type="term" value="F:L-proline transmembrane transporter activity"/>
    <property type="evidence" value="ECO:0007669"/>
    <property type="project" value="TreeGrafter"/>
</dbReference>
<evidence type="ECO:0000256" key="2">
    <source>
        <dbReference type="ARBA" id="ARBA00006434"/>
    </source>
</evidence>
<keyword evidence="10 14" id="KW-0472">Membrane</keyword>
<dbReference type="InterPro" id="IPR038377">
    <property type="entry name" value="Na/Glc_symporter_sf"/>
</dbReference>
<protein>
    <submittedName>
        <fullName evidence="15">Sodium:solute symporter</fullName>
    </submittedName>
</protein>
<evidence type="ECO:0000313" key="16">
    <source>
        <dbReference type="Proteomes" id="UP000276301"/>
    </source>
</evidence>
<feature type="transmembrane region" description="Helical" evidence="14">
    <location>
        <begin position="239"/>
        <end position="259"/>
    </location>
</feature>
<feature type="transmembrane region" description="Helical" evidence="14">
    <location>
        <begin position="184"/>
        <end position="202"/>
    </location>
</feature>
<feature type="transmembrane region" description="Helical" evidence="14">
    <location>
        <begin position="69"/>
        <end position="92"/>
    </location>
</feature>
<dbReference type="EMBL" id="RCHT01000011">
    <property type="protein sequence ID" value="RLL10941.1"/>
    <property type="molecule type" value="Genomic_DNA"/>
</dbReference>
<evidence type="ECO:0000256" key="6">
    <source>
        <dbReference type="ARBA" id="ARBA00022847"/>
    </source>
</evidence>
<gene>
    <name evidence="15" type="ORF">D4A47_07735</name>
</gene>
<feature type="transmembrane region" description="Helical" evidence="14">
    <location>
        <begin position="150"/>
        <end position="172"/>
    </location>
</feature>
<comment type="similarity">
    <text evidence="2 13">Belongs to the sodium:solute symporter (SSF) (TC 2.A.21) family.</text>
</comment>
<evidence type="ECO:0000256" key="9">
    <source>
        <dbReference type="ARBA" id="ARBA00023065"/>
    </source>
</evidence>
<name>A0A498CNW9_9FIRM</name>
<feature type="transmembrane region" description="Helical" evidence="14">
    <location>
        <begin position="42"/>
        <end position="63"/>
    </location>
</feature>
<keyword evidence="6" id="KW-0769">Symport</keyword>
<keyword evidence="8" id="KW-0915">Sodium</keyword>
<dbReference type="PROSITE" id="PS50283">
    <property type="entry name" value="NA_SOLUT_SYMP_3"/>
    <property type="match status" value="1"/>
</dbReference>
<keyword evidence="3" id="KW-0813">Transport</keyword>
<reference evidence="15 16" key="1">
    <citation type="submission" date="2018-10" db="EMBL/GenBank/DDBJ databases">
        <title>Anaerotruncus faecis sp. nov., isolated from human feces.</title>
        <authorList>
            <person name="Wang Y.-J."/>
        </authorList>
    </citation>
    <scope>NUCLEOTIDE SEQUENCE [LARGE SCALE GENOMIC DNA]</scope>
    <source>
        <strain evidence="15 16">22A2-44</strain>
    </source>
</reference>
<dbReference type="GO" id="GO:0005298">
    <property type="term" value="F:proline:sodium symporter activity"/>
    <property type="evidence" value="ECO:0007669"/>
    <property type="project" value="TreeGrafter"/>
</dbReference>
<evidence type="ECO:0000256" key="3">
    <source>
        <dbReference type="ARBA" id="ARBA00022448"/>
    </source>
</evidence>
<feature type="transmembrane region" description="Helical" evidence="14">
    <location>
        <begin position="325"/>
        <end position="353"/>
    </location>
</feature>
<keyword evidence="4" id="KW-1003">Cell membrane</keyword>
<dbReference type="RefSeq" id="WP_121586848.1">
    <property type="nucleotide sequence ID" value="NZ_RCHT01000011.1"/>
</dbReference>
<sequence>MFEKILMIALFFAVTVGIGVYCRRHAGNVGDFVLGGRNVGPWVTAFAYGTSYFSSVVFVGYAGQFGWNFGVASTWIGIGNALIGSLLAWVVLGRRTRVMTKHFESATMPDFFAKRYCCPALRTVASVIIFVFLVPYSASVYKGLSGLFSMAFGIDFTWCVLGIALLTGIYVVVGGYMAAALNDLVQGIIMLGGICLVVVFILNGQGGFSSAFARLSVIPSETAPALNGAFVSFFGPDPLALLGVVILTSLGTMGLPQMVHKFYTIKNEKSIHAGTIISTLFALVIAGGSYFMGAFGRLYYTVPEGGKPVFDNIVPQMLASSLPDLLIGVVMILVLSASMSTLSSLVITSSSTFTLDFLKGVFMKDMTHKVQLRWIRLLCIFFVALSVVLALNPNNLITSLMSLSWGALAGAFLGPFILGLFWRGATTASVWVSFAVGIGICVWNFFFPFTAPTSAGAIAIVASLVITPLVSLVTPKLSQPHLDVTFSCYDEKVAAPHKFVLNPISE</sequence>
<dbReference type="InterPro" id="IPR050277">
    <property type="entry name" value="Sodium:Solute_Symporter"/>
</dbReference>
<dbReference type="Gene3D" id="1.20.1730.10">
    <property type="entry name" value="Sodium/glucose cotransporter"/>
    <property type="match status" value="1"/>
</dbReference>
<accession>A0A498CNW9</accession>
<feature type="transmembrane region" description="Helical" evidence="14">
    <location>
        <begin position="455"/>
        <end position="473"/>
    </location>
</feature>
<feature type="transmembrane region" description="Helical" evidence="14">
    <location>
        <begin position="429"/>
        <end position="449"/>
    </location>
</feature>
<feature type="transmembrane region" description="Helical" evidence="14">
    <location>
        <begin position="120"/>
        <end position="138"/>
    </location>
</feature>
<keyword evidence="11" id="KW-0739">Sodium transport</keyword>
<evidence type="ECO:0000256" key="13">
    <source>
        <dbReference type="RuleBase" id="RU362091"/>
    </source>
</evidence>
<keyword evidence="16" id="KW-1185">Reference proteome</keyword>
<dbReference type="InterPro" id="IPR001734">
    <property type="entry name" value="Na/solute_symporter"/>
</dbReference>
<keyword evidence="7 14" id="KW-1133">Transmembrane helix</keyword>
<evidence type="ECO:0000256" key="12">
    <source>
        <dbReference type="ARBA" id="ARBA00033708"/>
    </source>
</evidence>
<keyword evidence="9" id="KW-0406">Ion transport</keyword>
<feature type="transmembrane region" description="Helical" evidence="14">
    <location>
        <begin position="271"/>
        <end position="292"/>
    </location>
</feature>
<comment type="catalytic activity">
    <reaction evidence="12">
        <text>L-proline(in) + Na(+)(in) = L-proline(out) + Na(+)(out)</text>
        <dbReference type="Rhea" id="RHEA:28967"/>
        <dbReference type="ChEBI" id="CHEBI:29101"/>
        <dbReference type="ChEBI" id="CHEBI:60039"/>
    </reaction>
</comment>
<evidence type="ECO:0000313" key="15">
    <source>
        <dbReference type="EMBL" id="RLL10941.1"/>
    </source>
</evidence>
<evidence type="ECO:0000256" key="5">
    <source>
        <dbReference type="ARBA" id="ARBA00022692"/>
    </source>
</evidence>
<proteinExistence type="inferred from homology"/>
<dbReference type="PANTHER" id="PTHR48086:SF3">
    <property type="entry name" value="SODIUM_PROLINE SYMPORTER"/>
    <property type="match status" value="1"/>
</dbReference>
<dbReference type="Proteomes" id="UP000276301">
    <property type="component" value="Unassembled WGS sequence"/>
</dbReference>
<feature type="transmembrane region" description="Helical" evidence="14">
    <location>
        <begin position="374"/>
        <end position="391"/>
    </location>
</feature>
<evidence type="ECO:0000256" key="1">
    <source>
        <dbReference type="ARBA" id="ARBA00004651"/>
    </source>
</evidence>
<dbReference type="Pfam" id="PF00474">
    <property type="entry name" value="SSF"/>
    <property type="match status" value="1"/>
</dbReference>
<keyword evidence="5 14" id="KW-0812">Transmembrane</keyword>
<dbReference type="GO" id="GO:0005886">
    <property type="term" value="C:plasma membrane"/>
    <property type="evidence" value="ECO:0007669"/>
    <property type="project" value="UniProtKB-SubCell"/>
</dbReference>
<evidence type="ECO:0000256" key="11">
    <source>
        <dbReference type="ARBA" id="ARBA00023201"/>
    </source>
</evidence>
<evidence type="ECO:0000256" key="8">
    <source>
        <dbReference type="ARBA" id="ARBA00023053"/>
    </source>
</evidence>